<evidence type="ECO:0000313" key="10">
    <source>
        <dbReference type="EMBL" id="MET7029736.1"/>
    </source>
</evidence>
<name>A0ABV2TWT1_9FLAO</name>
<keyword evidence="6" id="KW-0051">Antiviral defense</keyword>
<dbReference type="Proteomes" id="UP001549773">
    <property type="component" value="Unassembled WGS sequence"/>
</dbReference>
<dbReference type="RefSeq" id="WP_354618547.1">
    <property type="nucleotide sequence ID" value="NZ_JBEWYP010000005.1"/>
</dbReference>
<comment type="caution">
    <text evidence="10">The sequence shown here is derived from an EMBL/GenBank/DDBJ whole genome shotgun (WGS) entry which is preliminary data.</text>
</comment>
<evidence type="ECO:0000256" key="1">
    <source>
        <dbReference type="ARBA" id="ARBA00004236"/>
    </source>
</evidence>
<evidence type="ECO:0000256" key="2">
    <source>
        <dbReference type="ARBA" id="ARBA00022475"/>
    </source>
</evidence>
<feature type="transmembrane region" description="Helical" evidence="8">
    <location>
        <begin position="242"/>
        <end position="264"/>
    </location>
</feature>
<sequence length="415" mass="47530">MGKLIKQAEDFVLDILQVKLGNECVFHNPERTREVVGAVEELSKEEELNEADKEVVLLAAWFLYTGFSGKVEDVAADSVAIARKFLESNEYPKEGIDRVEGLIMELHSKEGPQTPEGELLHDAVSYYYSTDGLPEKIELHRKEQTQLNQKEFPLRKWRKKYIKLLSGKHTYYTSYAKNEWSKGKDDNLKSLIKAKKKDKKEFRKAEIKVKMKDQSPQRGVQTLYRVTLRNHMKLSDIADTKANILLSVNAIIISLLLANLVPILDDPSNTYLLIPTSIFILFSIASMVLSVLATRPNVTKSEIDVDNLENEKINLLFFGNFEQIPIDNFIKAIKRTVETKDAIYEMLTMDLYYLGSVLSRKYRILRWTYSIFMIGIILSVISFGVALKFYGSEKVMEAVKPLTELPKEEANKTVN</sequence>
<dbReference type="Gene3D" id="1.10.3210.10">
    <property type="entry name" value="Hypothetical protein af1432"/>
    <property type="match status" value="1"/>
</dbReference>
<evidence type="ECO:0000259" key="9">
    <source>
        <dbReference type="Pfam" id="PF18967"/>
    </source>
</evidence>
<organism evidence="10 11">
    <name type="scientific">Sediminicola luteus</name>
    <dbReference type="NCBI Taxonomy" id="319238"/>
    <lineage>
        <taxon>Bacteria</taxon>
        <taxon>Pseudomonadati</taxon>
        <taxon>Bacteroidota</taxon>
        <taxon>Flavobacteriia</taxon>
        <taxon>Flavobacteriales</taxon>
        <taxon>Flavobacteriaceae</taxon>
        <taxon>Sediminicola</taxon>
    </lineage>
</organism>
<keyword evidence="7 8" id="KW-0472">Membrane</keyword>
<feature type="transmembrane region" description="Helical" evidence="8">
    <location>
        <begin position="270"/>
        <end position="293"/>
    </location>
</feature>
<feature type="domain" description="Pycsar effector protein" evidence="9">
    <location>
        <begin position="223"/>
        <end position="383"/>
    </location>
</feature>
<dbReference type="Pfam" id="PF18967">
    <property type="entry name" value="PycTM"/>
    <property type="match status" value="1"/>
</dbReference>
<reference evidence="10 11" key="1">
    <citation type="submission" date="2024-07" db="EMBL/GenBank/DDBJ databases">
        <title>The genome sequence of type strain Sediminicola luteus GDMCC 1.2596T.</title>
        <authorList>
            <person name="Liu Y."/>
        </authorList>
    </citation>
    <scope>NUCLEOTIDE SEQUENCE [LARGE SCALE GENOMIC DNA]</scope>
    <source>
        <strain evidence="10 11">GDMCC 1.2596</strain>
    </source>
</reference>
<evidence type="ECO:0000313" key="11">
    <source>
        <dbReference type="Proteomes" id="UP001549773"/>
    </source>
</evidence>
<feature type="transmembrane region" description="Helical" evidence="8">
    <location>
        <begin position="367"/>
        <end position="390"/>
    </location>
</feature>
<keyword evidence="4" id="KW-0547">Nucleotide-binding</keyword>
<evidence type="ECO:0000256" key="6">
    <source>
        <dbReference type="ARBA" id="ARBA00023118"/>
    </source>
</evidence>
<evidence type="ECO:0000256" key="4">
    <source>
        <dbReference type="ARBA" id="ARBA00022741"/>
    </source>
</evidence>
<comment type="subcellular location">
    <subcellularLocation>
        <location evidence="1">Cell membrane</location>
    </subcellularLocation>
</comment>
<keyword evidence="2" id="KW-1003">Cell membrane</keyword>
<evidence type="ECO:0000256" key="7">
    <source>
        <dbReference type="ARBA" id="ARBA00023136"/>
    </source>
</evidence>
<evidence type="ECO:0000256" key="5">
    <source>
        <dbReference type="ARBA" id="ARBA00022989"/>
    </source>
</evidence>
<evidence type="ECO:0000256" key="8">
    <source>
        <dbReference type="SAM" id="Phobius"/>
    </source>
</evidence>
<dbReference type="InterPro" id="IPR043760">
    <property type="entry name" value="PycTM_dom"/>
</dbReference>
<proteinExistence type="predicted"/>
<gene>
    <name evidence="10" type="ORF">ABXZ32_10025</name>
</gene>
<protein>
    <submittedName>
        <fullName evidence="10">Pycsar system effector family protein</fullName>
    </submittedName>
</protein>
<keyword evidence="11" id="KW-1185">Reference proteome</keyword>
<dbReference type="EMBL" id="JBEWYP010000005">
    <property type="protein sequence ID" value="MET7029736.1"/>
    <property type="molecule type" value="Genomic_DNA"/>
</dbReference>
<accession>A0ABV2TWT1</accession>
<dbReference type="SUPFAM" id="SSF109604">
    <property type="entry name" value="HD-domain/PDEase-like"/>
    <property type="match status" value="1"/>
</dbReference>
<keyword evidence="5 8" id="KW-1133">Transmembrane helix</keyword>
<evidence type="ECO:0000256" key="3">
    <source>
        <dbReference type="ARBA" id="ARBA00022692"/>
    </source>
</evidence>
<keyword evidence="3 8" id="KW-0812">Transmembrane</keyword>